<dbReference type="Proteomes" id="UP000661691">
    <property type="component" value="Unassembled WGS sequence"/>
</dbReference>
<comment type="caution">
    <text evidence="1">The sequence shown here is derived from an EMBL/GenBank/DDBJ whole genome shotgun (WGS) entry which is preliminary data.</text>
</comment>
<organism evidence="1 2">
    <name type="scientific">Polycladospora coralii</name>
    <dbReference type="NCBI Taxonomy" id="2771432"/>
    <lineage>
        <taxon>Bacteria</taxon>
        <taxon>Bacillati</taxon>
        <taxon>Bacillota</taxon>
        <taxon>Bacilli</taxon>
        <taxon>Bacillales</taxon>
        <taxon>Thermoactinomycetaceae</taxon>
        <taxon>Polycladospora</taxon>
    </lineage>
</organism>
<accession>A0A926N877</accession>
<name>A0A926N877_9BACL</name>
<reference evidence="1" key="1">
    <citation type="submission" date="2020-09" db="EMBL/GenBank/DDBJ databases">
        <title>A novel bacterium of genus Hazenella, isolated from South China Sea.</title>
        <authorList>
            <person name="Huang H."/>
            <person name="Mo K."/>
            <person name="Hu Y."/>
        </authorList>
    </citation>
    <scope>NUCLEOTIDE SEQUENCE</scope>
    <source>
        <strain evidence="1">IB182357</strain>
    </source>
</reference>
<proteinExistence type="predicted"/>
<protein>
    <submittedName>
        <fullName evidence="1">Uncharacterized protein</fullName>
    </submittedName>
</protein>
<gene>
    <name evidence="1" type="ORF">IC620_05950</name>
</gene>
<dbReference type="AlphaFoldDB" id="A0A926N877"/>
<evidence type="ECO:0000313" key="1">
    <source>
        <dbReference type="EMBL" id="MBD1371901.1"/>
    </source>
</evidence>
<keyword evidence="2" id="KW-1185">Reference proteome</keyword>
<dbReference type="RefSeq" id="WP_191141747.1">
    <property type="nucleotide sequence ID" value="NZ_JACXAH010000006.1"/>
</dbReference>
<evidence type="ECO:0000313" key="2">
    <source>
        <dbReference type="Proteomes" id="UP000661691"/>
    </source>
</evidence>
<sequence length="107" mass="12361">MRRTLKKATKAKKISLHYKALDAVKRYEQALSIPNQHAFLSQEKQLALKLAQHYEKKDLTKYSKYCAQYDRLIVQLLDKGGETFMLSNDATQFILTERQTAGDPPDD</sequence>
<dbReference type="EMBL" id="JACXAH010000006">
    <property type="protein sequence ID" value="MBD1371901.1"/>
    <property type="molecule type" value="Genomic_DNA"/>
</dbReference>